<dbReference type="RefSeq" id="WP_317963928.1">
    <property type="nucleotide sequence ID" value="NZ_OX458333.1"/>
</dbReference>
<dbReference type="PANTHER" id="PTHR35602:SF3">
    <property type="entry name" value="ESTERASE YQIA"/>
    <property type="match status" value="1"/>
</dbReference>
<keyword evidence="1" id="KW-0378">Hydrolase</keyword>
<name>A0ABN8X475_9GAMM</name>
<dbReference type="InterPro" id="IPR008886">
    <property type="entry name" value="UPF0227/Esterase_YqiA"/>
</dbReference>
<organism evidence="1 2">
    <name type="scientific">Methylocaldum szegediense</name>
    <dbReference type="NCBI Taxonomy" id="73780"/>
    <lineage>
        <taxon>Bacteria</taxon>
        <taxon>Pseudomonadati</taxon>
        <taxon>Pseudomonadota</taxon>
        <taxon>Gammaproteobacteria</taxon>
        <taxon>Methylococcales</taxon>
        <taxon>Methylococcaceae</taxon>
        <taxon>Methylocaldum</taxon>
    </lineage>
</organism>
<sequence length="193" mass="21767">MIIYLHGFRSSPASEKARLLARHMASRGMADRFWCEQLPVSPRQAIDMVEDVIARCPKTPTLVGSSLGGYYATYLAEKHDLRAILINPAVVAHETLARFVGPQTNIYTGETFEFTREHVAELEQLNVPQLSRPERFWLLVETGDEVLDYRQAVQKYAGARQTVIEGGDHSFRHFPDFLDAIVEFAEGTMPAQS</sequence>
<dbReference type="EMBL" id="OX458333">
    <property type="protein sequence ID" value="CAI8822785.1"/>
    <property type="molecule type" value="Genomic_DNA"/>
</dbReference>
<protein>
    <submittedName>
        <fullName evidence="1">Esterase YqiA</fullName>
        <ecNumber evidence="1">3.1.-.-</ecNumber>
    </submittedName>
</protein>
<dbReference type="Proteomes" id="UP001162030">
    <property type="component" value="Chromosome"/>
</dbReference>
<keyword evidence="2" id="KW-1185">Reference proteome</keyword>
<dbReference type="Pfam" id="PF05728">
    <property type="entry name" value="UPF0227"/>
    <property type="match status" value="1"/>
</dbReference>
<dbReference type="EC" id="3.1.-.-" evidence="1"/>
<evidence type="ECO:0000313" key="1">
    <source>
        <dbReference type="EMBL" id="CAI8822785.1"/>
    </source>
</evidence>
<dbReference type="SUPFAM" id="SSF53474">
    <property type="entry name" value="alpha/beta-Hydrolases"/>
    <property type="match status" value="1"/>
</dbReference>
<accession>A0ABN8X475</accession>
<evidence type="ECO:0000313" key="2">
    <source>
        <dbReference type="Proteomes" id="UP001162030"/>
    </source>
</evidence>
<dbReference type="Gene3D" id="3.40.50.1820">
    <property type="entry name" value="alpha/beta hydrolase"/>
    <property type="match status" value="1"/>
</dbReference>
<dbReference type="InterPro" id="IPR029058">
    <property type="entry name" value="AB_hydrolase_fold"/>
</dbReference>
<dbReference type="PANTHER" id="PTHR35602">
    <property type="entry name" value="ESTERASE YQIA-RELATED"/>
    <property type="match status" value="1"/>
</dbReference>
<reference evidence="1 2" key="1">
    <citation type="submission" date="2023-03" db="EMBL/GenBank/DDBJ databases">
        <authorList>
            <person name="Pearce D."/>
        </authorList>
    </citation>
    <scope>NUCLEOTIDE SEQUENCE [LARGE SCALE GENOMIC DNA]</scope>
    <source>
        <strain evidence="1">Msz</strain>
    </source>
</reference>
<proteinExistence type="predicted"/>
<dbReference type="GO" id="GO:0016787">
    <property type="term" value="F:hydrolase activity"/>
    <property type="evidence" value="ECO:0007669"/>
    <property type="project" value="UniProtKB-KW"/>
</dbReference>
<gene>
    <name evidence="1" type="primary">yqiA</name>
    <name evidence="1" type="ORF">MSZNOR_1996</name>
</gene>